<feature type="domain" description="UspA" evidence="2">
    <location>
        <begin position="2"/>
        <end position="134"/>
    </location>
</feature>
<dbReference type="AlphaFoldDB" id="L0JVK9"/>
<dbReference type="EMBL" id="CP003929">
    <property type="protein sequence ID" value="AGB37072.1"/>
    <property type="molecule type" value="Genomic_DNA"/>
</dbReference>
<dbReference type="STRING" id="694430.Natoc_1242"/>
<evidence type="ECO:0000313" key="3">
    <source>
        <dbReference type="EMBL" id="AGB37072.1"/>
    </source>
</evidence>
<dbReference type="PANTHER" id="PTHR46268">
    <property type="entry name" value="STRESS RESPONSE PROTEIN NHAX"/>
    <property type="match status" value="1"/>
</dbReference>
<proteinExistence type="inferred from homology"/>
<dbReference type="InterPro" id="IPR014729">
    <property type="entry name" value="Rossmann-like_a/b/a_fold"/>
</dbReference>
<dbReference type="SUPFAM" id="SSF52402">
    <property type="entry name" value="Adenine nucleotide alpha hydrolases-like"/>
    <property type="match status" value="1"/>
</dbReference>
<accession>L0JVK9</accession>
<evidence type="ECO:0000313" key="4">
    <source>
        <dbReference type="Proteomes" id="UP000010878"/>
    </source>
</evidence>
<dbReference type="InterPro" id="IPR006016">
    <property type="entry name" value="UspA"/>
</dbReference>
<dbReference type="KEGG" id="nou:Natoc_1242"/>
<dbReference type="Pfam" id="PF00582">
    <property type="entry name" value="Usp"/>
    <property type="match status" value="1"/>
</dbReference>
<dbReference type="eggNOG" id="arCOG03050">
    <property type="taxonomic scope" value="Archaea"/>
</dbReference>
<organism evidence="3 4">
    <name type="scientific">Natronococcus occultus SP4</name>
    <dbReference type="NCBI Taxonomy" id="694430"/>
    <lineage>
        <taxon>Archaea</taxon>
        <taxon>Methanobacteriati</taxon>
        <taxon>Methanobacteriota</taxon>
        <taxon>Stenosarchaea group</taxon>
        <taxon>Halobacteria</taxon>
        <taxon>Halobacteriales</taxon>
        <taxon>Natrialbaceae</taxon>
        <taxon>Natronococcus</taxon>
    </lineage>
</organism>
<dbReference type="GeneID" id="32188895"/>
<protein>
    <submittedName>
        <fullName evidence="3">Universal stress protein UspA-like protein</fullName>
    </submittedName>
</protein>
<comment type="similarity">
    <text evidence="1">Belongs to the universal stress protein A family.</text>
</comment>
<dbReference type="HOGENOM" id="CLU_049301_19_1_2"/>
<dbReference type="PANTHER" id="PTHR46268:SF6">
    <property type="entry name" value="UNIVERSAL STRESS PROTEIN UP12"/>
    <property type="match status" value="1"/>
</dbReference>
<gene>
    <name evidence="3" type="ORF">Natoc_1242</name>
</gene>
<name>L0JVK9_9EURY</name>
<evidence type="ECO:0000259" key="2">
    <source>
        <dbReference type="Pfam" id="PF00582"/>
    </source>
</evidence>
<dbReference type="RefSeq" id="WP_015320523.1">
    <property type="nucleotide sequence ID" value="NC_019974.1"/>
</dbReference>
<evidence type="ECO:0000256" key="1">
    <source>
        <dbReference type="ARBA" id="ARBA00008791"/>
    </source>
</evidence>
<dbReference type="Proteomes" id="UP000010878">
    <property type="component" value="Chromosome"/>
</dbReference>
<dbReference type="OrthoDB" id="307404at2157"/>
<sequence>MTIVTAVEDTERDRRVIAEGAALADAFNDELHVIHVLDRDSLEEGAAADEPGSRPTLEVARDIAADIASLETKEFTPVGRIGSPAGEIQNYTEETEARYLVVGGRKRSPIGKAVFGSITQSLLLNVESTVVTVRTESTS</sequence>
<keyword evidence="4" id="KW-1185">Reference proteome</keyword>
<dbReference type="Gene3D" id="3.40.50.620">
    <property type="entry name" value="HUPs"/>
    <property type="match status" value="1"/>
</dbReference>
<reference evidence="3 4" key="1">
    <citation type="submission" date="2012-11" db="EMBL/GenBank/DDBJ databases">
        <title>FINISHED of Natronococcus occultus SP4, DSM 3396.</title>
        <authorList>
            <consortium name="DOE Joint Genome Institute"/>
            <person name="Eisen J."/>
            <person name="Huntemann M."/>
            <person name="Wei C.-L."/>
            <person name="Han J."/>
            <person name="Detter J.C."/>
            <person name="Han C."/>
            <person name="Tapia R."/>
            <person name="Chen A."/>
            <person name="Kyrpides N."/>
            <person name="Mavromatis K."/>
            <person name="Markowitz V."/>
            <person name="Szeto E."/>
            <person name="Ivanova N."/>
            <person name="Mikhailova N."/>
            <person name="Ovchinnikova G."/>
            <person name="Pagani I."/>
            <person name="Pati A."/>
            <person name="Goodwin L."/>
            <person name="Nordberg H.P."/>
            <person name="Cantor M.N."/>
            <person name="Hua S.X."/>
            <person name="Woyke T."/>
            <person name="Eisen J."/>
            <person name="Klenk H.-P."/>
            <person name="Klenk H.-P."/>
        </authorList>
    </citation>
    <scope>NUCLEOTIDE SEQUENCE [LARGE SCALE GENOMIC DNA]</scope>
    <source>
        <strain evidence="3 4">SP4</strain>
    </source>
</reference>
<dbReference type="CDD" id="cd00293">
    <property type="entry name" value="USP-like"/>
    <property type="match status" value="1"/>
</dbReference>